<protein>
    <submittedName>
        <fullName evidence="3">Uncharacterized protein</fullName>
    </submittedName>
</protein>
<accession>A0A915HT36</accession>
<dbReference type="AlphaFoldDB" id="A0A915HT36"/>
<dbReference type="Proteomes" id="UP000887565">
    <property type="component" value="Unplaced"/>
</dbReference>
<reference evidence="3" key="1">
    <citation type="submission" date="2022-11" db="UniProtKB">
        <authorList>
            <consortium name="WormBaseParasite"/>
        </authorList>
    </citation>
    <scope>IDENTIFICATION</scope>
</reference>
<evidence type="ECO:0000313" key="3">
    <source>
        <dbReference type="WBParaSite" id="nRc.2.0.1.t05083-RA"/>
    </source>
</evidence>
<keyword evidence="1" id="KW-0472">Membrane</keyword>
<evidence type="ECO:0000313" key="2">
    <source>
        <dbReference type="Proteomes" id="UP000887565"/>
    </source>
</evidence>
<evidence type="ECO:0000256" key="1">
    <source>
        <dbReference type="SAM" id="Phobius"/>
    </source>
</evidence>
<sequence length="89" mass="10224">MDSPHCITLVMLHHPPRIDPSVEFFTLHMLHEIVLINFLGCLGVCITMAVHIWATNALLALYQYFHDHYRTMFQEQQPPVSPDVAALIL</sequence>
<keyword evidence="1" id="KW-1133">Transmembrane helix</keyword>
<proteinExistence type="predicted"/>
<organism evidence="2 3">
    <name type="scientific">Romanomermis culicivorax</name>
    <name type="common">Nematode worm</name>
    <dbReference type="NCBI Taxonomy" id="13658"/>
    <lineage>
        <taxon>Eukaryota</taxon>
        <taxon>Metazoa</taxon>
        <taxon>Ecdysozoa</taxon>
        <taxon>Nematoda</taxon>
        <taxon>Enoplea</taxon>
        <taxon>Dorylaimia</taxon>
        <taxon>Mermithida</taxon>
        <taxon>Mermithoidea</taxon>
        <taxon>Mermithidae</taxon>
        <taxon>Romanomermis</taxon>
    </lineage>
</organism>
<keyword evidence="1" id="KW-0812">Transmembrane</keyword>
<name>A0A915HT36_ROMCU</name>
<feature type="transmembrane region" description="Helical" evidence="1">
    <location>
        <begin position="33"/>
        <end position="62"/>
    </location>
</feature>
<dbReference type="WBParaSite" id="nRc.2.0.1.t05083-RA">
    <property type="protein sequence ID" value="nRc.2.0.1.t05083-RA"/>
    <property type="gene ID" value="nRc.2.0.1.g05083"/>
</dbReference>
<keyword evidence="2" id="KW-1185">Reference proteome</keyword>